<evidence type="ECO:0000259" key="1">
    <source>
        <dbReference type="Pfam" id="PF12867"/>
    </source>
</evidence>
<name>A0A939G782_9BACT</name>
<reference evidence="2 3" key="1">
    <citation type="submission" date="2021-03" db="EMBL/GenBank/DDBJ databases">
        <title>Fibrella sp. HMF5036 genome sequencing and assembly.</title>
        <authorList>
            <person name="Kang H."/>
            <person name="Kim H."/>
            <person name="Bae S."/>
            <person name="Joh K."/>
        </authorList>
    </citation>
    <scope>NUCLEOTIDE SEQUENCE [LARGE SCALE GENOMIC DNA]</scope>
    <source>
        <strain evidence="2 3">HMF5036</strain>
    </source>
</reference>
<sequence>MSDPRTALLHQLNLATEWLNDLTLESSWTAPQGEKWTIEQEFAHLLRSTYGIVQLYSEPARANWRTTDRPSRTYDEVVAQYKAALPLLPAGANPVPPGDPKLLTQQRAAWQQTVAAVAATLAGVSDEELTTNTVWKHPLIGPVTGLEMLLFSDYHTTHHLASMQKKQETVA</sequence>
<proteinExistence type="predicted"/>
<dbReference type="Pfam" id="PF12867">
    <property type="entry name" value="DinB_2"/>
    <property type="match status" value="1"/>
</dbReference>
<comment type="caution">
    <text evidence="2">The sequence shown here is derived from an EMBL/GenBank/DDBJ whole genome shotgun (WGS) entry which is preliminary data.</text>
</comment>
<evidence type="ECO:0000313" key="2">
    <source>
        <dbReference type="EMBL" id="MBO0933702.1"/>
    </source>
</evidence>
<dbReference type="InterPro" id="IPR024775">
    <property type="entry name" value="DinB-like"/>
</dbReference>
<accession>A0A939G782</accession>
<organism evidence="2 3">
    <name type="scientific">Fibrella aquatilis</name>
    <dbReference type="NCBI Taxonomy" id="2817059"/>
    <lineage>
        <taxon>Bacteria</taxon>
        <taxon>Pseudomonadati</taxon>
        <taxon>Bacteroidota</taxon>
        <taxon>Cytophagia</taxon>
        <taxon>Cytophagales</taxon>
        <taxon>Spirosomataceae</taxon>
        <taxon>Fibrella</taxon>
    </lineage>
</organism>
<dbReference type="AlphaFoldDB" id="A0A939G782"/>
<gene>
    <name evidence="2" type="ORF">J2I48_22025</name>
</gene>
<dbReference type="EMBL" id="JAFMYU010000022">
    <property type="protein sequence ID" value="MBO0933702.1"/>
    <property type="molecule type" value="Genomic_DNA"/>
</dbReference>
<dbReference type="Gene3D" id="1.20.120.450">
    <property type="entry name" value="dinb family like domain"/>
    <property type="match status" value="1"/>
</dbReference>
<feature type="domain" description="DinB-like" evidence="1">
    <location>
        <begin position="13"/>
        <end position="162"/>
    </location>
</feature>
<dbReference type="SUPFAM" id="SSF109854">
    <property type="entry name" value="DinB/YfiT-like putative metalloenzymes"/>
    <property type="match status" value="1"/>
</dbReference>
<dbReference type="InterPro" id="IPR034660">
    <property type="entry name" value="DinB/YfiT-like"/>
</dbReference>
<protein>
    <submittedName>
        <fullName evidence="2">DinB family protein</fullName>
    </submittedName>
</protein>
<keyword evidence="3" id="KW-1185">Reference proteome</keyword>
<dbReference type="Proteomes" id="UP000664795">
    <property type="component" value="Unassembled WGS sequence"/>
</dbReference>
<dbReference type="RefSeq" id="WP_207337669.1">
    <property type="nucleotide sequence ID" value="NZ_JAFMYU010000022.1"/>
</dbReference>
<evidence type="ECO:0000313" key="3">
    <source>
        <dbReference type="Proteomes" id="UP000664795"/>
    </source>
</evidence>